<feature type="compositionally biased region" description="Basic and acidic residues" evidence="1">
    <location>
        <begin position="121"/>
        <end position="134"/>
    </location>
</feature>
<evidence type="ECO:0000256" key="1">
    <source>
        <dbReference type="SAM" id="MobiDB-lite"/>
    </source>
</evidence>
<dbReference type="RefSeq" id="XP_018278619.1">
    <property type="nucleotide sequence ID" value="XM_018427574.1"/>
</dbReference>
<accession>A0A0J0XM40</accession>
<sequence length="167" mass="18490">MLALAAPCDAAELLITAPVLALVGSRLRQPRKHAPAGHVANVPNTFKGRREARQTMRTRTGRTTRPLGRARSTSPEARRPTSLAPENKRKYDAAAALRVRACRYQRPDPVFYDPSAGPSPSRERFQGNDEETSRRWIRSVPRRVGAVYCPVLRTPLSSPAPGRKDSL</sequence>
<dbReference type="Proteomes" id="UP000053611">
    <property type="component" value="Unassembled WGS sequence"/>
</dbReference>
<feature type="region of interest" description="Disordered" evidence="1">
    <location>
        <begin position="47"/>
        <end position="90"/>
    </location>
</feature>
<dbReference type="GeneID" id="28988177"/>
<protein>
    <submittedName>
        <fullName evidence="2">Uncharacterized protein</fullName>
    </submittedName>
</protein>
<evidence type="ECO:0000313" key="2">
    <source>
        <dbReference type="EMBL" id="KLT42128.1"/>
    </source>
</evidence>
<feature type="compositionally biased region" description="Low complexity" evidence="1">
    <location>
        <begin position="55"/>
        <end position="71"/>
    </location>
</feature>
<feature type="region of interest" description="Disordered" evidence="1">
    <location>
        <begin position="108"/>
        <end position="136"/>
    </location>
</feature>
<evidence type="ECO:0000313" key="3">
    <source>
        <dbReference type="Proteomes" id="UP000053611"/>
    </source>
</evidence>
<name>A0A0J0XM40_9TREE</name>
<keyword evidence="3" id="KW-1185">Reference proteome</keyword>
<gene>
    <name evidence="2" type="ORF">CC85DRAFT_99759</name>
</gene>
<proteinExistence type="predicted"/>
<dbReference type="AlphaFoldDB" id="A0A0J0XM40"/>
<dbReference type="EMBL" id="KQ087209">
    <property type="protein sequence ID" value="KLT42128.1"/>
    <property type="molecule type" value="Genomic_DNA"/>
</dbReference>
<organism evidence="2 3">
    <name type="scientific">Cutaneotrichosporon oleaginosum</name>
    <dbReference type="NCBI Taxonomy" id="879819"/>
    <lineage>
        <taxon>Eukaryota</taxon>
        <taxon>Fungi</taxon>
        <taxon>Dikarya</taxon>
        <taxon>Basidiomycota</taxon>
        <taxon>Agaricomycotina</taxon>
        <taxon>Tremellomycetes</taxon>
        <taxon>Trichosporonales</taxon>
        <taxon>Trichosporonaceae</taxon>
        <taxon>Cutaneotrichosporon</taxon>
    </lineage>
</organism>
<reference evidence="2 3" key="1">
    <citation type="submission" date="2015-03" db="EMBL/GenBank/DDBJ databases">
        <title>Genomics and transcriptomics of the oil-accumulating basidiomycete yeast T. oleaginosus allow insights into substrate utilization and the diverse evolutionary trajectories of mating systems in fungi.</title>
        <authorList>
            <consortium name="DOE Joint Genome Institute"/>
            <person name="Kourist R."/>
            <person name="Kracht O."/>
            <person name="Bracharz F."/>
            <person name="Lipzen A."/>
            <person name="Nolan M."/>
            <person name="Ohm R."/>
            <person name="Grigoriev I."/>
            <person name="Sun S."/>
            <person name="Heitman J."/>
            <person name="Bruck T."/>
            <person name="Nowrousian M."/>
        </authorList>
    </citation>
    <scope>NUCLEOTIDE SEQUENCE [LARGE SCALE GENOMIC DNA]</scope>
    <source>
        <strain evidence="2 3">IBC0246</strain>
    </source>
</reference>